<keyword evidence="6 7" id="KW-0472">Membrane</keyword>
<dbReference type="Proteomes" id="UP001596435">
    <property type="component" value="Unassembled WGS sequence"/>
</dbReference>
<sequence length="210" mass="22495">MDELAAITVFVTFFAVVGPPKILIAFAHLSRERTPAEMRRLTMVSSLAAASVGIVIAYAADFLTSFFHVSDQALFLAGGVIFFVYAVALVLGTHLGTGAVEEDEDSSMVSGLRELLLPYIVSPLAVTAELVESLDEDTWSWRTTVALMYVAVLVVDFVCILVLIPLLPRIHVTALEVLSRVLGLLLAAVGVEVFLHGLEALGVHLAPSGF</sequence>
<evidence type="ECO:0000256" key="7">
    <source>
        <dbReference type="RuleBase" id="RU362048"/>
    </source>
</evidence>
<accession>A0ABW2G9C8</accession>
<dbReference type="PANTHER" id="PTHR33508:SF1">
    <property type="entry name" value="UPF0056 MEMBRANE PROTEIN YHCE"/>
    <property type="match status" value="1"/>
</dbReference>
<dbReference type="PANTHER" id="PTHR33508">
    <property type="entry name" value="UPF0056 MEMBRANE PROTEIN YHCE"/>
    <property type="match status" value="1"/>
</dbReference>
<evidence type="ECO:0000256" key="4">
    <source>
        <dbReference type="ARBA" id="ARBA00022692"/>
    </source>
</evidence>
<evidence type="ECO:0000256" key="2">
    <source>
        <dbReference type="ARBA" id="ARBA00009784"/>
    </source>
</evidence>
<keyword evidence="4 7" id="KW-0812">Transmembrane</keyword>
<dbReference type="EMBL" id="JBHTAJ010000083">
    <property type="protein sequence ID" value="MFC7183938.1"/>
    <property type="molecule type" value="Genomic_DNA"/>
</dbReference>
<protein>
    <recommendedName>
        <fullName evidence="7">UPF0056 membrane protein</fullName>
    </recommendedName>
</protein>
<organism evidence="8 9">
    <name type="scientific">Kitasatospora paranensis</name>
    <dbReference type="NCBI Taxonomy" id="258053"/>
    <lineage>
        <taxon>Bacteria</taxon>
        <taxon>Bacillati</taxon>
        <taxon>Actinomycetota</taxon>
        <taxon>Actinomycetes</taxon>
        <taxon>Kitasatosporales</taxon>
        <taxon>Streptomycetaceae</taxon>
        <taxon>Kitasatospora</taxon>
    </lineage>
</organism>
<gene>
    <name evidence="8" type="ORF">ACFQMG_30760</name>
</gene>
<dbReference type="RefSeq" id="WP_345708652.1">
    <property type="nucleotide sequence ID" value="NZ_BAABKV010000001.1"/>
</dbReference>
<comment type="similarity">
    <text evidence="2 7">Belongs to the UPF0056 (MarC) family.</text>
</comment>
<keyword evidence="3" id="KW-1003">Cell membrane</keyword>
<evidence type="ECO:0000256" key="6">
    <source>
        <dbReference type="ARBA" id="ARBA00023136"/>
    </source>
</evidence>
<feature type="transmembrane region" description="Helical" evidence="7">
    <location>
        <begin position="41"/>
        <end position="60"/>
    </location>
</feature>
<feature type="transmembrane region" description="Helical" evidence="7">
    <location>
        <begin position="178"/>
        <end position="198"/>
    </location>
</feature>
<feature type="transmembrane region" description="Helical" evidence="7">
    <location>
        <begin position="116"/>
        <end position="134"/>
    </location>
</feature>
<feature type="transmembrane region" description="Helical" evidence="7">
    <location>
        <begin position="146"/>
        <end position="166"/>
    </location>
</feature>
<reference evidence="9" key="1">
    <citation type="journal article" date="2019" name="Int. J. Syst. Evol. Microbiol.">
        <title>The Global Catalogue of Microorganisms (GCM) 10K type strain sequencing project: providing services to taxonomists for standard genome sequencing and annotation.</title>
        <authorList>
            <consortium name="The Broad Institute Genomics Platform"/>
            <consortium name="The Broad Institute Genome Sequencing Center for Infectious Disease"/>
            <person name="Wu L."/>
            <person name="Ma J."/>
        </authorList>
    </citation>
    <scope>NUCLEOTIDE SEQUENCE [LARGE SCALE GENOMIC DNA]</scope>
    <source>
        <strain evidence="9">CGMCC 1.12859</strain>
    </source>
</reference>
<name>A0ABW2G9C8_9ACTN</name>
<comment type="subcellular location">
    <subcellularLocation>
        <location evidence="1 7">Cell membrane</location>
        <topology evidence="1 7">Multi-pass membrane protein</topology>
    </subcellularLocation>
</comment>
<evidence type="ECO:0000313" key="9">
    <source>
        <dbReference type="Proteomes" id="UP001596435"/>
    </source>
</evidence>
<proteinExistence type="inferred from homology"/>
<dbReference type="InterPro" id="IPR002771">
    <property type="entry name" value="Multi_antbiot-R_MarC"/>
</dbReference>
<evidence type="ECO:0000256" key="3">
    <source>
        <dbReference type="ARBA" id="ARBA00022475"/>
    </source>
</evidence>
<evidence type="ECO:0000313" key="8">
    <source>
        <dbReference type="EMBL" id="MFC7183938.1"/>
    </source>
</evidence>
<keyword evidence="5 7" id="KW-1133">Transmembrane helix</keyword>
<keyword evidence="9" id="KW-1185">Reference proteome</keyword>
<feature type="transmembrane region" description="Helical" evidence="7">
    <location>
        <begin position="6"/>
        <end position="29"/>
    </location>
</feature>
<comment type="caution">
    <text evidence="8">The sequence shown here is derived from an EMBL/GenBank/DDBJ whole genome shotgun (WGS) entry which is preliminary data.</text>
</comment>
<dbReference type="Pfam" id="PF01914">
    <property type="entry name" value="MarC"/>
    <property type="match status" value="1"/>
</dbReference>
<evidence type="ECO:0000256" key="1">
    <source>
        <dbReference type="ARBA" id="ARBA00004651"/>
    </source>
</evidence>
<feature type="transmembrane region" description="Helical" evidence="7">
    <location>
        <begin position="72"/>
        <end position="95"/>
    </location>
</feature>
<evidence type="ECO:0000256" key="5">
    <source>
        <dbReference type="ARBA" id="ARBA00022989"/>
    </source>
</evidence>